<gene>
    <name evidence="10" type="ORF">E3V97_05980</name>
</gene>
<dbReference type="Gene3D" id="3.90.226.10">
    <property type="entry name" value="2-enoyl-CoA Hydratase, Chain A, domain 1"/>
    <property type="match status" value="1"/>
</dbReference>
<evidence type="ECO:0000256" key="4">
    <source>
        <dbReference type="ARBA" id="ARBA00023002"/>
    </source>
</evidence>
<dbReference type="Pfam" id="PF02737">
    <property type="entry name" value="3HCDH_N"/>
    <property type="match status" value="1"/>
</dbReference>
<organism evidence="10 11">
    <name type="scientific">Pedobacter alluvionis</name>
    <dbReference type="NCBI Taxonomy" id="475253"/>
    <lineage>
        <taxon>Bacteria</taxon>
        <taxon>Pseudomonadati</taxon>
        <taxon>Bacteroidota</taxon>
        <taxon>Sphingobacteriia</taxon>
        <taxon>Sphingobacteriales</taxon>
        <taxon>Sphingobacteriaceae</taxon>
        <taxon>Pedobacter</taxon>
    </lineage>
</organism>
<keyword evidence="2" id="KW-0276">Fatty acid metabolism</keyword>
<keyword evidence="11" id="KW-1185">Reference proteome</keyword>
<feature type="domain" description="3-hydroxyacyl-CoA dehydrogenase NAD binding" evidence="9">
    <location>
        <begin position="8"/>
        <end position="206"/>
    </location>
</feature>
<dbReference type="InterPro" id="IPR001753">
    <property type="entry name" value="Enoyl-CoA_hydra/iso"/>
</dbReference>
<dbReference type="SUPFAM" id="SSF51735">
    <property type="entry name" value="NAD(P)-binding Rossmann-fold domains"/>
    <property type="match status" value="1"/>
</dbReference>
<evidence type="ECO:0000256" key="3">
    <source>
        <dbReference type="ARBA" id="ARBA00022963"/>
    </source>
</evidence>
<evidence type="ECO:0000259" key="8">
    <source>
        <dbReference type="Pfam" id="PF00725"/>
    </source>
</evidence>
<dbReference type="EMBL" id="SOPX01000001">
    <property type="protein sequence ID" value="TFB33593.1"/>
    <property type="molecule type" value="Genomic_DNA"/>
</dbReference>
<evidence type="ECO:0000259" key="9">
    <source>
        <dbReference type="Pfam" id="PF02737"/>
    </source>
</evidence>
<dbReference type="Gene3D" id="3.40.50.720">
    <property type="entry name" value="NAD(P)-binding Rossmann-like Domain"/>
    <property type="match status" value="1"/>
</dbReference>
<evidence type="ECO:0000256" key="5">
    <source>
        <dbReference type="ARBA" id="ARBA00023027"/>
    </source>
</evidence>
<keyword evidence="4" id="KW-0560">Oxidoreductase</keyword>
<evidence type="ECO:0000256" key="1">
    <source>
        <dbReference type="ARBA" id="ARBA00005005"/>
    </source>
</evidence>
<evidence type="ECO:0000313" key="11">
    <source>
        <dbReference type="Proteomes" id="UP000297429"/>
    </source>
</evidence>
<comment type="catalytic activity">
    <reaction evidence="7">
        <text>a (3S)-3-hydroxyacyl-CoA + NAD(+) = a 3-oxoacyl-CoA + NADH + H(+)</text>
        <dbReference type="Rhea" id="RHEA:22432"/>
        <dbReference type="ChEBI" id="CHEBI:15378"/>
        <dbReference type="ChEBI" id="CHEBI:57318"/>
        <dbReference type="ChEBI" id="CHEBI:57540"/>
        <dbReference type="ChEBI" id="CHEBI:57945"/>
        <dbReference type="ChEBI" id="CHEBI:90726"/>
        <dbReference type="EC" id="1.1.1.35"/>
    </reaction>
</comment>
<dbReference type="Pfam" id="PF00725">
    <property type="entry name" value="3HCDH"/>
    <property type="match status" value="2"/>
</dbReference>
<dbReference type="CDD" id="cd06558">
    <property type="entry name" value="crotonase-like"/>
    <property type="match status" value="1"/>
</dbReference>
<sequence>MMKRSINKVAVLGSGIMGSRIACHFANIGVEVLLLDIAPKDLSPEEQAKGLTLDNPIVKNRIVNTALQTAVKTNPSPVYTKKALNKIKTGNFDDDMSKIAGYDWVIEVVVENLDIKKKVFEQVEQFRKPGTLITSNTSGIPIHLMAEGRSEDFKSHFCGTHFFNPPRYLKLLEVIPTPHTQPEIVDFLMHYGDKFLGKTTVLCKDTPAFIANRVGVYSIMALLHLVEKLDLTVEEVDKFTGPALGRPKSATFRTSDVVGLDTMIKVAKGLYDNCPDDTAHDLFKLPVYVQKMEENKWLGDKTKQGFYKKTKSADGKTEILALDLKTLEYKPQQKVKSATLEMTKPVENLRDRMKIFAKGKDKAGELFRHSSFGLFEYVSDRIPEISDELYRIDDAMRAGFGWELGPFELWDAVGVKEAIERMEQYGNKAAAWVHEMLDAGNTSFYKVENGVKKYYDIPSKGYKALPGTDEFIILDNLRENKTLWKNSGVSIIDLGDGILNVEFHTKMNTIGGDVISGINKAIDMAEKDYRGLVIGNDGANFSAGANVGMIFMMAVEQEWDELNMAIRTFQNTSMRIRYSSIPVVVAPHNLTLGGGCEFSLHADHVQLSAETYMGLVEFGVGVIPGGGGTKEFALRASDEFKDDQIVQNALKDRFLTIGMAKVSTSGYEAYELGYLQKDKFSISMNRNRLLADAKAKAIELADAGYTKPVQRNDIKVLGKQGLGIVYAGANSMYAGHFISEHDKKISEKLGYVMCGGDLSAPTEVTEQYLLDLEREAFLSLAGERKSLERIQSIITKGKPLRN</sequence>
<dbReference type="PANTHER" id="PTHR48075">
    <property type="entry name" value="3-HYDROXYACYL-COA DEHYDROGENASE FAMILY PROTEIN"/>
    <property type="match status" value="1"/>
</dbReference>
<evidence type="ECO:0000256" key="7">
    <source>
        <dbReference type="ARBA" id="ARBA00049556"/>
    </source>
</evidence>
<comment type="pathway">
    <text evidence="1">Lipid metabolism; fatty acid beta-oxidation.</text>
</comment>
<dbReference type="InterPro" id="IPR008927">
    <property type="entry name" value="6-PGluconate_DH-like_C_sf"/>
</dbReference>
<dbReference type="Proteomes" id="UP000297429">
    <property type="component" value="Unassembled WGS sequence"/>
</dbReference>
<keyword evidence="6" id="KW-0443">Lipid metabolism</keyword>
<dbReference type="Gene3D" id="1.10.1040.50">
    <property type="match status" value="1"/>
</dbReference>
<feature type="domain" description="3-hydroxyacyl-CoA dehydrogenase C-terminal" evidence="8">
    <location>
        <begin position="391"/>
        <end position="441"/>
    </location>
</feature>
<accession>A0ABY2HUG2</accession>
<evidence type="ECO:0000256" key="6">
    <source>
        <dbReference type="ARBA" id="ARBA00023098"/>
    </source>
</evidence>
<dbReference type="PANTHER" id="PTHR48075:SF7">
    <property type="entry name" value="3-HYDROXYACYL-COA DEHYDROGENASE-RELATED"/>
    <property type="match status" value="1"/>
</dbReference>
<proteinExistence type="predicted"/>
<dbReference type="Pfam" id="PF00378">
    <property type="entry name" value="ECH_1"/>
    <property type="match status" value="1"/>
</dbReference>
<evidence type="ECO:0000313" key="10">
    <source>
        <dbReference type="EMBL" id="TFB33593.1"/>
    </source>
</evidence>
<dbReference type="InterPro" id="IPR006176">
    <property type="entry name" value="3-OHacyl-CoA_DH_NAD-bd"/>
</dbReference>
<protein>
    <submittedName>
        <fullName evidence="10">3-hydroxyacyl-CoA dehydrogenase/enoyl-CoA hydratase family protein</fullName>
    </submittedName>
</protein>
<dbReference type="SUPFAM" id="SSF52096">
    <property type="entry name" value="ClpP/crotonase"/>
    <property type="match status" value="1"/>
</dbReference>
<name>A0ABY2HUG2_9SPHI</name>
<evidence type="ECO:0000256" key="2">
    <source>
        <dbReference type="ARBA" id="ARBA00022832"/>
    </source>
</evidence>
<dbReference type="InterPro" id="IPR006108">
    <property type="entry name" value="3HC_DH_C"/>
</dbReference>
<keyword evidence="3" id="KW-0442">Lipid degradation</keyword>
<dbReference type="InterPro" id="IPR036291">
    <property type="entry name" value="NAD(P)-bd_dom_sf"/>
</dbReference>
<comment type="caution">
    <text evidence="10">The sequence shown here is derived from an EMBL/GenBank/DDBJ whole genome shotgun (WGS) entry which is preliminary data.</text>
</comment>
<dbReference type="SUPFAM" id="SSF48179">
    <property type="entry name" value="6-phosphogluconate dehydrogenase C-terminal domain-like"/>
    <property type="match status" value="2"/>
</dbReference>
<keyword evidence="5" id="KW-0520">NAD</keyword>
<reference evidence="10 11" key="1">
    <citation type="submission" date="2019-03" db="EMBL/GenBank/DDBJ databases">
        <authorList>
            <person name="He R.-H."/>
        </authorList>
    </citation>
    <scope>NUCLEOTIDE SEQUENCE [LARGE SCALE GENOMIC DNA]</scope>
    <source>
        <strain evidence="10 11">DSM 19624</strain>
    </source>
</reference>
<feature type="domain" description="3-hydroxyacyl-CoA dehydrogenase C-terminal" evidence="8">
    <location>
        <begin position="209"/>
        <end position="308"/>
    </location>
</feature>
<dbReference type="InterPro" id="IPR029045">
    <property type="entry name" value="ClpP/crotonase-like_dom_sf"/>
</dbReference>